<dbReference type="SUPFAM" id="SSF56300">
    <property type="entry name" value="Metallo-dependent phosphatases"/>
    <property type="match status" value="1"/>
</dbReference>
<dbReference type="Gene3D" id="3.60.21.10">
    <property type="match status" value="1"/>
</dbReference>
<dbReference type="Pfam" id="PF09587">
    <property type="entry name" value="PGA_cap"/>
    <property type="match status" value="1"/>
</dbReference>
<evidence type="ECO:0000256" key="2">
    <source>
        <dbReference type="SAM" id="MobiDB-lite"/>
    </source>
</evidence>
<dbReference type="EMBL" id="BAABGN010000008">
    <property type="protein sequence ID" value="GAA4423576.1"/>
    <property type="molecule type" value="Genomic_DNA"/>
</dbReference>
<evidence type="ECO:0000259" key="3">
    <source>
        <dbReference type="SMART" id="SM00854"/>
    </source>
</evidence>
<dbReference type="PANTHER" id="PTHR33393">
    <property type="entry name" value="POLYGLUTAMINE SYNTHESIS ACCESSORY PROTEIN RV0574C-RELATED"/>
    <property type="match status" value="1"/>
</dbReference>
<feature type="region of interest" description="Disordered" evidence="2">
    <location>
        <begin position="330"/>
        <end position="355"/>
    </location>
</feature>
<dbReference type="Proteomes" id="UP001500622">
    <property type="component" value="Unassembled WGS sequence"/>
</dbReference>
<feature type="compositionally biased region" description="Basic and acidic residues" evidence="2">
    <location>
        <begin position="330"/>
        <end position="341"/>
    </location>
</feature>
<organism evidence="4 5">
    <name type="scientific">Georgenia halophila</name>
    <dbReference type="NCBI Taxonomy" id="620889"/>
    <lineage>
        <taxon>Bacteria</taxon>
        <taxon>Bacillati</taxon>
        <taxon>Actinomycetota</taxon>
        <taxon>Actinomycetes</taxon>
        <taxon>Micrococcales</taxon>
        <taxon>Bogoriellaceae</taxon>
        <taxon>Georgenia</taxon>
    </lineage>
</organism>
<comment type="similarity">
    <text evidence="1">Belongs to the CapA family.</text>
</comment>
<dbReference type="InterPro" id="IPR029052">
    <property type="entry name" value="Metallo-depent_PP-like"/>
</dbReference>
<reference evidence="5" key="1">
    <citation type="journal article" date="2019" name="Int. J. Syst. Evol. Microbiol.">
        <title>The Global Catalogue of Microorganisms (GCM) 10K type strain sequencing project: providing services to taxonomists for standard genome sequencing and annotation.</title>
        <authorList>
            <consortium name="The Broad Institute Genomics Platform"/>
            <consortium name="The Broad Institute Genome Sequencing Center for Infectious Disease"/>
            <person name="Wu L."/>
            <person name="Ma J."/>
        </authorList>
    </citation>
    <scope>NUCLEOTIDE SEQUENCE [LARGE SCALE GENOMIC DNA]</scope>
    <source>
        <strain evidence="5">JCM 17810</strain>
    </source>
</reference>
<protein>
    <recommendedName>
        <fullName evidence="3">Capsule synthesis protein CapA domain-containing protein</fullName>
    </recommendedName>
</protein>
<dbReference type="SMART" id="SM00854">
    <property type="entry name" value="PGA_cap"/>
    <property type="match status" value="1"/>
</dbReference>
<evidence type="ECO:0000313" key="5">
    <source>
        <dbReference type="Proteomes" id="UP001500622"/>
    </source>
</evidence>
<evidence type="ECO:0000313" key="4">
    <source>
        <dbReference type="EMBL" id="GAA4423576.1"/>
    </source>
</evidence>
<gene>
    <name evidence="4" type="ORF">GCM10023169_19420</name>
</gene>
<dbReference type="InterPro" id="IPR052169">
    <property type="entry name" value="CW_Biosynth-Accessory"/>
</dbReference>
<evidence type="ECO:0000256" key="1">
    <source>
        <dbReference type="ARBA" id="ARBA00005662"/>
    </source>
</evidence>
<keyword evidence="5" id="KW-1185">Reference proteome</keyword>
<accession>A0ABP8L6Y3</accession>
<sequence length="355" mass="37938">MSAGDILPHTSVNEAAEVPGGGWNFVPLMSAVEEWTSGADLALCNLEVPLAPPDEEVTAYPVFGAPEELVPNLAELGWDGCTLATNHSMDRGIEGLEHTLDVFDEHGMGHVGTARTQQEAQQPQLYRLERGGQEIVVAHLAATTLDNGLSAPADKPWAVTKVDTDTLTEQARAAREAGADLVVASIHWGTEYVHEPIEEQLEIADALAAGGQIDLIFGNHSHTPQPLEELPGGPRGDGMWVAWSMGNFISNQDDRCCTMETGTGVMVTATVEAPVDAPARVSGLEWTPVTVDRVGGQKIYPLEDLVAGDRPAGLALDDATLARRDARVTEVMGTERERLEAPEPTGPEPEVVPRE</sequence>
<dbReference type="PANTHER" id="PTHR33393:SF13">
    <property type="entry name" value="PGA BIOSYNTHESIS PROTEIN CAPA"/>
    <property type="match status" value="1"/>
</dbReference>
<dbReference type="CDD" id="cd07381">
    <property type="entry name" value="MPP_CapA"/>
    <property type="match status" value="1"/>
</dbReference>
<feature type="domain" description="Capsule synthesis protein CapA" evidence="3">
    <location>
        <begin position="3"/>
        <end position="252"/>
    </location>
</feature>
<name>A0ABP8L6Y3_9MICO</name>
<proteinExistence type="inferred from homology"/>
<comment type="caution">
    <text evidence="4">The sequence shown here is derived from an EMBL/GenBank/DDBJ whole genome shotgun (WGS) entry which is preliminary data.</text>
</comment>
<dbReference type="InterPro" id="IPR019079">
    <property type="entry name" value="Capsule_synth_CapA"/>
</dbReference>